<proteinExistence type="predicted"/>
<comment type="caution">
    <text evidence="1">The sequence shown here is derived from an EMBL/GenBank/DDBJ whole genome shotgun (WGS) entry which is preliminary data.</text>
</comment>
<protein>
    <submittedName>
        <fullName evidence="1">Uncharacterized protein</fullName>
    </submittedName>
</protein>
<organism evidence="1 2">
    <name type="scientific">Kitasatospora griseola</name>
    <name type="common">Streptomyces griseolosporeus</name>
    <dbReference type="NCBI Taxonomy" id="2064"/>
    <lineage>
        <taxon>Bacteria</taxon>
        <taxon>Bacillati</taxon>
        <taxon>Actinomycetota</taxon>
        <taxon>Actinomycetes</taxon>
        <taxon>Kitasatosporales</taxon>
        <taxon>Streptomycetaceae</taxon>
        <taxon>Kitasatospora</taxon>
    </lineage>
</organism>
<dbReference type="STRING" id="2064.TR51_25575"/>
<evidence type="ECO:0000313" key="2">
    <source>
        <dbReference type="Proteomes" id="UP000032066"/>
    </source>
</evidence>
<evidence type="ECO:0000313" key="1">
    <source>
        <dbReference type="EMBL" id="KIQ62412.1"/>
    </source>
</evidence>
<name>A0A0D0PPL9_KITGR</name>
<accession>A0A0D0PPL9</accession>
<dbReference type="Proteomes" id="UP000032066">
    <property type="component" value="Unassembled WGS sequence"/>
</dbReference>
<keyword evidence="2" id="KW-1185">Reference proteome</keyword>
<reference evidence="1 2" key="1">
    <citation type="submission" date="2015-02" db="EMBL/GenBank/DDBJ databases">
        <title>Draft genome sequence of Kitasatospora griseola MF730-N6, a bafilomycin, terpentecin and satosporin producer.</title>
        <authorList>
            <person name="Arens J.C."/>
            <person name="Haltli B."/>
            <person name="Kerr R.G."/>
        </authorList>
    </citation>
    <scope>NUCLEOTIDE SEQUENCE [LARGE SCALE GENOMIC DNA]</scope>
    <source>
        <strain evidence="1 2">MF730-N6</strain>
    </source>
</reference>
<sequence length="83" mass="9201">MSDPMNERLADIGREVLRLDATAERDGHRMGKEWRKRTEARREALVWALHVALTGRKDQTPGDAVESFLGALKGRDGGTDGQA</sequence>
<dbReference type="EMBL" id="JXZB01000004">
    <property type="protein sequence ID" value="KIQ62412.1"/>
    <property type="molecule type" value="Genomic_DNA"/>
</dbReference>
<dbReference type="PATRIC" id="fig|2064.6.peg.5436"/>
<gene>
    <name evidence="1" type="ORF">TR51_25575</name>
</gene>
<dbReference type="AlphaFoldDB" id="A0A0D0PPL9"/>